<dbReference type="AlphaFoldDB" id="A0A7W9ERD1"/>
<dbReference type="SUPFAM" id="SSF50249">
    <property type="entry name" value="Nucleic acid-binding proteins"/>
    <property type="match status" value="1"/>
</dbReference>
<gene>
    <name evidence="2" type="ORF">FHR21_002795</name>
</gene>
<evidence type="ECO:0000313" key="2">
    <source>
        <dbReference type="EMBL" id="MBB5707429.1"/>
    </source>
</evidence>
<dbReference type="Proteomes" id="UP000537161">
    <property type="component" value="Unassembled WGS sequence"/>
</dbReference>
<reference evidence="2 3" key="1">
    <citation type="submission" date="2020-08" db="EMBL/GenBank/DDBJ databases">
        <title>Genomic Encyclopedia of Type Strains, Phase IV (KMG-IV): sequencing the most valuable type-strain genomes for metagenomic binning, comparative biology and taxonomic classification.</title>
        <authorList>
            <person name="Goeker M."/>
        </authorList>
    </citation>
    <scope>NUCLEOTIDE SEQUENCE [LARGE SCALE GENOMIC DNA]</scope>
    <source>
        <strain evidence="2 3">DSM 27163</strain>
    </source>
</reference>
<protein>
    <recommendedName>
        <fullName evidence="1">ChsH2 C-terminal OB-fold domain-containing protein</fullName>
    </recommendedName>
</protein>
<evidence type="ECO:0000313" key="3">
    <source>
        <dbReference type="Proteomes" id="UP000537161"/>
    </source>
</evidence>
<dbReference type="InterPro" id="IPR002878">
    <property type="entry name" value="ChsH2_C"/>
</dbReference>
<dbReference type="Pfam" id="PF01796">
    <property type="entry name" value="OB_ChsH2_C"/>
    <property type="match status" value="1"/>
</dbReference>
<dbReference type="InterPro" id="IPR052513">
    <property type="entry name" value="Thioester_dehydratase-like"/>
</dbReference>
<dbReference type="InterPro" id="IPR012340">
    <property type="entry name" value="NA-bd_OB-fold"/>
</dbReference>
<feature type="domain" description="ChsH2 C-terminal OB-fold" evidence="1">
    <location>
        <begin position="59"/>
        <end position="121"/>
    </location>
</feature>
<sequence length="147" mass="15720">MERMNDITATERPVAPYTELDENGAPYLLGSRCGACGQTHLGRFENCPKCGARNAMDVVRLASHGTLYNYTIVHRSLPGVKVPFVSATVDLDGGGTVRGNLIDIVPDPSHVKFGMPVDVIFRSASTAVADGDGFIAHFFIPAQEAAQ</sequence>
<evidence type="ECO:0000259" key="1">
    <source>
        <dbReference type="Pfam" id="PF01796"/>
    </source>
</evidence>
<proteinExistence type="predicted"/>
<dbReference type="PANTHER" id="PTHR34075:SF5">
    <property type="entry name" value="BLR3430 PROTEIN"/>
    <property type="match status" value="1"/>
</dbReference>
<accession>A0A7W9ERD1</accession>
<dbReference type="PANTHER" id="PTHR34075">
    <property type="entry name" value="BLR3430 PROTEIN"/>
    <property type="match status" value="1"/>
</dbReference>
<keyword evidence="3" id="KW-1185">Reference proteome</keyword>
<name>A0A7W9ERD1_9SPHN</name>
<dbReference type="EMBL" id="JACIJH010000009">
    <property type="protein sequence ID" value="MBB5707429.1"/>
    <property type="molecule type" value="Genomic_DNA"/>
</dbReference>
<organism evidence="2 3">
    <name type="scientific">Sphingopyxis panaciterrulae</name>
    <dbReference type="NCBI Taxonomy" id="462372"/>
    <lineage>
        <taxon>Bacteria</taxon>
        <taxon>Pseudomonadati</taxon>
        <taxon>Pseudomonadota</taxon>
        <taxon>Alphaproteobacteria</taxon>
        <taxon>Sphingomonadales</taxon>
        <taxon>Sphingomonadaceae</taxon>
        <taxon>Sphingopyxis</taxon>
    </lineage>
</organism>
<comment type="caution">
    <text evidence="2">The sequence shown here is derived from an EMBL/GenBank/DDBJ whole genome shotgun (WGS) entry which is preliminary data.</text>
</comment>